<dbReference type="SUPFAM" id="SSF56672">
    <property type="entry name" value="DNA/RNA polymerases"/>
    <property type="match status" value="1"/>
</dbReference>
<dbReference type="InterPro" id="IPR050333">
    <property type="entry name" value="SLRP"/>
</dbReference>
<organism evidence="5 6">
    <name type="scientific">Brachionus calyciflorus</name>
    <dbReference type="NCBI Taxonomy" id="104777"/>
    <lineage>
        <taxon>Eukaryota</taxon>
        <taxon>Metazoa</taxon>
        <taxon>Spiralia</taxon>
        <taxon>Gnathifera</taxon>
        <taxon>Rotifera</taxon>
        <taxon>Eurotatoria</taxon>
        <taxon>Monogononta</taxon>
        <taxon>Pseudotrocha</taxon>
        <taxon>Ploima</taxon>
        <taxon>Brachionidae</taxon>
        <taxon>Brachionus</taxon>
    </lineage>
</organism>
<keyword evidence="2" id="KW-0677">Repeat</keyword>
<dbReference type="InterPro" id="IPR032675">
    <property type="entry name" value="LRR_dom_sf"/>
</dbReference>
<keyword evidence="3" id="KW-0732">Signal</keyword>
<proteinExistence type="predicted"/>
<feature type="non-terminal residue" evidence="5">
    <location>
        <position position="1"/>
    </location>
</feature>
<protein>
    <recommendedName>
        <fullName evidence="4">Reverse transcriptase domain-containing protein</fullName>
    </recommendedName>
</protein>
<dbReference type="Proteomes" id="UP000663879">
    <property type="component" value="Unassembled WGS sequence"/>
</dbReference>
<dbReference type="InterPro" id="IPR043502">
    <property type="entry name" value="DNA/RNA_pol_sf"/>
</dbReference>
<dbReference type="Gene3D" id="3.80.10.10">
    <property type="entry name" value="Ribonuclease Inhibitor"/>
    <property type="match status" value="3"/>
</dbReference>
<dbReference type="PANTHER" id="PTHR45712">
    <property type="entry name" value="AGAP008170-PA"/>
    <property type="match status" value="1"/>
</dbReference>
<dbReference type="InterPro" id="IPR000477">
    <property type="entry name" value="RT_dom"/>
</dbReference>
<keyword evidence="6" id="KW-1185">Reference proteome</keyword>
<dbReference type="EMBL" id="CAJNOC010005128">
    <property type="protein sequence ID" value="CAF1043276.1"/>
    <property type="molecule type" value="Genomic_DNA"/>
</dbReference>
<name>A0A814JUL0_9BILA</name>
<evidence type="ECO:0000259" key="4">
    <source>
        <dbReference type="Pfam" id="PF00078"/>
    </source>
</evidence>
<dbReference type="PROSITE" id="PS51450">
    <property type="entry name" value="LRR"/>
    <property type="match status" value="7"/>
</dbReference>
<comment type="caution">
    <text evidence="5">The sequence shown here is derived from an EMBL/GenBank/DDBJ whole genome shotgun (WGS) entry which is preliminary data.</text>
</comment>
<evidence type="ECO:0000256" key="3">
    <source>
        <dbReference type="SAM" id="SignalP"/>
    </source>
</evidence>
<dbReference type="AlphaFoldDB" id="A0A814JUL0"/>
<dbReference type="FunFam" id="3.80.10.10:FF:001164">
    <property type="entry name" value="GH01279p"/>
    <property type="match status" value="2"/>
</dbReference>
<dbReference type="SMART" id="SM00369">
    <property type="entry name" value="LRR_TYP"/>
    <property type="match status" value="16"/>
</dbReference>
<sequence length="807" mass="92697">MLFYLILINLIVQGSSNIKDHKFLKLDAFTIAIDVFDSSTSIIRQFTTNSKLLCLISCLKNSSCNFINYKKATCIIYSSLMFTNVKEENIWWFKYTKLEVCKGLRINSSSHSTWSNSSIITLNISLKSVCSIDPFTFKSLYSLRKLDLSSNLIWFLATNTFSNLTNLSNLDLSRNKIKYFSNGAFNGLINLIDLNLDYNQIGYLKSSYFIELQSLQTLSIKYNSIFKIEDNSFLNLKNLLNLDLSNNILSNLSFDSNCFSGLVKLHSLELKSNKIQFLNRTFFKNLIMLKTIRFDGNFIINIKSKTFNKLNSLELLVLQSNDLSIISNGTFSNLTRLTYLDLSYNEIFSIENEAFSDLVSLTHLILNHNKLKSIGIDLFRTLTKLKHLTLHSNNLNQIENSTFLNLKNLDKLSLGFNLGLSLCPGSFIGLENIKNLNIQSNGLSRIDKESLRGLKSLDSLILSWNNLTVLNDSNFIYLTNLTELNLTRNFIKIINIQYLTNLKILDLQMNSITNFSQNLYNLEILNLNKNPIKYLNYSLIYSYKNNVMLQELYLDECQINFVGGTKIESKNYRPVSLTSKVGKLMERIIRDELISYLLENKLIDERQHGFMPNKSCTTNLLEFIDWVTDEIDQGNFVDVIYTDFSKAFDKVSHQKLLVKLKSYGIVGEIFEWIKSFLLGRKQRVVLGDTVSNWEPVTSGVPWSNSFCLNANWSTELNLSKCKAMYICGNRVKNEYRIGSHTLKETTEEKDLGVIISNNLKWNKQCIVAAAKANRILGQINSSFVYLDRQIVRFLYTGLVRTHLEYAV</sequence>
<accession>A0A814JUL0</accession>
<dbReference type="PANTHER" id="PTHR45712:SF22">
    <property type="entry name" value="INSULIN-LIKE GROWTH FACTOR-BINDING PROTEIN COMPLEX ACID LABILE SUBUNIT"/>
    <property type="match status" value="1"/>
</dbReference>
<reference evidence="5" key="1">
    <citation type="submission" date="2021-02" db="EMBL/GenBank/DDBJ databases">
        <authorList>
            <person name="Nowell W R."/>
        </authorList>
    </citation>
    <scope>NUCLEOTIDE SEQUENCE</scope>
    <source>
        <strain evidence="5">Ploen Becks lab</strain>
    </source>
</reference>
<dbReference type="SMART" id="SM00365">
    <property type="entry name" value="LRR_SD22"/>
    <property type="match status" value="9"/>
</dbReference>
<keyword evidence="1" id="KW-0433">Leucine-rich repeat</keyword>
<feature type="domain" description="Reverse transcriptase" evidence="4">
    <location>
        <begin position="569"/>
        <end position="694"/>
    </location>
</feature>
<dbReference type="PRINTS" id="PR00019">
    <property type="entry name" value="LEURICHRPT"/>
</dbReference>
<evidence type="ECO:0000256" key="1">
    <source>
        <dbReference type="ARBA" id="ARBA00022614"/>
    </source>
</evidence>
<dbReference type="InterPro" id="IPR001611">
    <property type="entry name" value="Leu-rich_rpt"/>
</dbReference>
<gene>
    <name evidence="5" type="ORF">OXX778_LOCUS18457</name>
</gene>
<evidence type="ECO:0000313" key="5">
    <source>
        <dbReference type="EMBL" id="CAF1043276.1"/>
    </source>
</evidence>
<evidence type="ECO:0000256" key="2">
    <source>
        <dbReference type="ARBA" id="ARBA00022737"/>
    </source>
</evidence>
<feature type="chain" id="PRO_5032581538" description="Reverse transcriptase domain-containing protein" evidence="3">
    <location>
        <begin position="17"/>
        <end position="807"/>
    </location>
</feature>
<dbReference type="GO" id="GO:0005615">
    <property type="term" value="C:extracellular space"/>
    <property type="evidence" value="ECO:0007669"/>
    <property type="project" value="TreeGrafter"/>
</dbReference>
<evidence type="ECO:0000313" key="6">
    <source>
        <dbReference type="Proteomes" id="UP000663879"/>
    </source>
</evidence>
<dbReference type="Pfam" id="PF00078">
    <property type="entry name" value="RVT_1"/>
    <property type="match status" value="1"/>
</dbReference>
<dbReference type="Pfam" id="PF13855">
    <property type="entry name" value="LRR_8"/>
    <property type="match status" value="4"/>
</dbReference>
<dbReference type="OrthoDB" id="6491850at2759"/>
<dbReference type="SUPFAM" id="SSF52058">
    <property type="entry name" value="L domain-like"/>
    <property type="match status" value="2"/>
</dbReference>
<feature type="signal peptide" evidence="3">
    <location>
        <begin position="1"/>
        <end position="16"/>
    </location>
</feature>
<dbReference type="InterPro" id="IPR003591">
    <property type="entry name" value="Leu-rich_rpt_typical-subtyp"/>
</dbReference>